<dbReference type="HAMAP" id="MF_01477">
    <property type="entry name" value="Iojap_RsfS"/>
    <property type="match status" value="1"/>
</dbReference>
<dbReference type="SUPFAM" id="SSF81301">
    <property type="entry name" value="Nucleotidyltransferase"/>
    <property type="match status" value="1"/>
</dbReference>
<sequence length="137" mass="15331">MTEHLSYRSGLEPAVASSTHDVQASRDFAIETARLLADSHCEDVVIFDVRGLSDLANYIIIASGTSDRQIKSLAGHVNELAREHGFVRYGSDRDAASTWLALDYVDLMVHLFEPATRAHYDMEMLWGDAPRVSWHRG</sequence>
<dbReference type="PANTHER" id="PTHR21043">
    <property type="entry name" value="IOJAP SUPERFAMILY ORTHOLOG"/>
    <property type="match status" value="1"/>
</dbReference>
<name>A0ABV4U2Y7_9BACT</name>
<dbReference type="RefSeq" id="WP_425344148.1">
    <property type="nucleotide sequence ID" value="NZ_JBGUBD010000002.1"/>
</dbReference>
<dbReference type="Gene3D" id="3.30.460.10">
    <property type="entry name" value="Beta Polymerase, domain 2"/>
    <property type="match status" value="1"/>
</dbReference>
<comment type="similarity">
    <text evidence="1 2">Belongs to the Iojap/RsfS family.</text>
</comment>
<keyword evidence="2" id="KW-0678">Repressor</keyword>
<organism evidence="3 4">
    <name type="scientific">Natronomicrosphaera hydrolytica</name>
    <dbReference type="NCBI Taxonomy" id="3242702"/>
    <lineage>
        <taxon>Bacteria</taxon>
        <taxon>Pseudomonadati</taxon>
        <taxon>Planctomycetota</taxon>
        <taxon>Phycisphaerae</taxon>
        <taxon>Phycisphaerales</taxon>
        <taxon>Phycisphaeraceae</taxon>
        <taxon>Natronomicrosphaera</taxon>
    </lineage>
</organism>
<dbReference type="Proteomes" id="UP001575105">
    <property type="component" value="Unassembled WGS sequence"/>
</dbReference>
<dbReference type="InterPro" id="IPR043519">
    <property type="entry name" value="NT_sf"/>
</dbReference>
<gene>
    <name evidence="2 3" type="primary">rsfS</name>
    <name evidence="3" type="ORF">ACERK3_02825</name>
</gene>
<evidence type="ECO:0000313" key="4">
    <source>
        <dbReference type="Proteomes" id="UP001575105"/>
    </source>
</evidence>
<comment type="subcellular location">
    <subcellularLocation>
        <location evidence="2">Cytoplasm</location>
    </subcellularLocation>
</comment>
<dbReference type="InterPro" id="IPR004394">
    <property type="entry name" value="Iojap/RsfS/C7orf30"/>
</dbReference>
<evidence type="ECO:0000313" key="3">
    <source>
        <dbReference type="EMBL" id="MFA9477222.1"/>
    </source>
</evidence>
<dbReference type="Pfam" id="PF02410">
    <property type="entry name" value="RsfS"/>
    <property type="match status" value="1"/>
</dbReference>
<keyword evidence="2" id="KW-0963">Cytoplasm</keyword>
<accession>A0ABV4U2Y7</accession>
<comment type="caution">
    <text evidence="3">The sequence shown here is derived from an EMBL/GenBank/DDBJ whole genome shotgun (WGS) entry which is preliminary data.</text>
</comment>
<dbReference type="PANTHER" id="PTHR21043:SF0">
    <property type="entry name" value="MITOCHONDRIAL ASSEMBLY OF RIBOSOMAL LARGE SUBUNIT PROTEIN 1"/>
    <property type="match status" value="1"/>
</dbReference>
<proteinExistence type="inferred from homology"/>
<protein>
    <recommendedName>
        <fullName evidence="2">Ribosomal silencing factor RsfS</fullName>
    </recommendedName>
</protein>
<keyword evidence="4" id="KW-1185">Reference proteome</keyword>
<comment type="function">
    <text evidence="2">Functions as a ribosomal silencing factor. Interacts with ribosomal protein uL14 (rplN), blocking formation of intersubunit bridge B8. Prevents association of the 30S and 50S ribosomal subunits and the formation of functional ribosomes, thus repressing translation.</text>
</comment>
<evidence type="ECO:0000256" key="2">
    <source>
        <dbReference type="HAMAP-Rule" id="MF_01477"/>
    </source>
</evidence>
<comment type="subunit">
    <text evidence="2">Interacts with ribosomal protein uL14 (rplN).</text>
</comment>
<reference evidence="3 4" key="1">
    <citation type="submission" date="2024-08" db="EMBL/GenBank/DDBJ databases">
        <title>Whole-genome sequencing of halo(alkali)philic microorganisms from hypersaline lakes.</title>
        <authorList>
            <person name="Sorokin D.Y."/>
            <person name="Merkel A.Y."/>
            <person name="Messina E."/>
            <person name="Yakimov M."/>
        </authorList>
    </citation>
    <scope>NUCLEOTIDE SEQUENCE [LARGE SCALE GENOMIC DNA]</scope>
    <source>
        <strain evidence="3 4">AB-hyl4</strain>
    </source>
</reference>
<dbReference type="EMBL" id="JBGUBD010000002">
    <property type="protein sequence ID" value="MFA9477222.1"/>
    <property type="molecule type" value="Genomic_DNA"/>
</dbReference>
<keyword evidence="2" id="KW-0810">Translation regulation</keyword>
<evidence type="ECO:0000256" key="1">
    <source>
        <dbReference type="ARBA" id="ARBA00010574"/>
    </source>
</evidence>
<dbReference type="NCBIfam" id="TIGR00090">
    <property type="entry name" value="rsfS_iojap_ybeB"/>
    <property type="match status" value="1"/>
</dbReference>